<feature type="transmembrane region" description="Helical" evidence="1">
    <location>
        <begin position="132"/>
        <end position="152"/>
    </location>
</feature>
<evidence type="ECO:0000313" key="3">
    <source>
        <dbReference type="Proteomes" id="UP001055955"/>
    </source>
</evidence>
<evidence type="ECO:0000313" key="2">
    <source>
        <dbReference type="EMBL" id="UTC24079.1"/>
    </source>
</evidence>
<accession>A0ABY5DK24</accession>
<evidence type="ECO:0000256" key="1">
    <source>
        <dbReference type="SAM" id="Phobius"/>
    </source>
</evidence>
<keyword evidence="1" id="KW-0472">Membrane</keyword>
<protein>
    <recommendedName>
        <fullName evidence="4">Glycerophosphoryl diester phosphodiesterase membrane domain-containing protein</fullName>
    </recommendedName>
</protein>
<keyword evidence="3" id="KW-1185">Reference proteome</keyword>
<organism evidence="2 3">
    <name type="scientific">Candidatus Comchoanobacter bicostacola</name>
    <dbReference type="NCBI Taxonomy" id="2919598"/>
    <lineage>
        <taxon>Bacteria</taxon>
        <taxon>Pseudomonadati</taxon>
        <taxon>Pseudomonadota</taxon>
        <taxon>Gammaproteobacteria</taxon>
        <taxon>Candidatus Comchoanobacterales</taxon>
        <taxon>Candidatus Comchoanobacteraceae</taxon>
        <taxon>Candidatus Comchoanobacter</taxon>
    </lineage>
</organism>
<dbReference type="RefSeq" id="WP_258567863.1">
    <property type="nucleotide sequence ID" value="NZ_CP092900.1"/>
</dbReference>
<keyword evidence="1" id="KW-1133">Transmembrane helix</keyword>
<feature type="transmembrane region" description="Helical" evidence="1">
    <location>
        <begin position="179"/>
        <end position="203"/>
    </location>
</feature>
<dbReference type="Proteomes" id="UP001055955">
    <property type="component" value="Chromosome"/>
</dbReference>
<feature type="transmembrane region" description="Helical" evidence="1">
    <location>
        <begin position="215"/>
        <end position="240"/>
    </location>
</feature>
<feature type="transmembrane region" description="Helical" evidence="1">
    <location>
        <begin position="21"/>
        <end position="45"/>
    </location>
</feature>
<feature type="transmembrane region" description="Helical" evidence="1">
    <location>
        <begin position="299"/>
        <end position="320"/>
    </location>
</feature>
<evidence type="ECO:0008006" key="4">
    <source>
        <dbReference type="Google" id="ProtNLM"/>
    </source>
</evidence>
<gene>
    <name evidence="2" type="ORF">MMH89_02410</name>
</gene>
<dbReference type="EMBL" id="CP092900">
    <property type="protein sequence ID" value="UTC24079.1"/>
    <property type="molecule type" value="Genomic_DNA"/>
</dbReference>
<proteinExistence type="predicted"/>
<feature type="transmembrane region" description="Helical" evidence="1">
    <location>
        <begin position="60"/>
        <end position="82"/>
    </location>
</feature>
<name>A0ABY5DK24_9GAMM</name>
<sequence>MEKLKIWSCVKQWLLFTLKNYFRIWGCILLLAAPCIILLGMWAWLRFFAAQFTMPVIEGVIKMILVLSIMAIGFGKATLYIYRAEKGFVKSWVSNTIRKYAIDWKYHLLVSTPVVLLTSYSVLFLVASIPLLPMLILFAIPSLLVALGRMILKIYRSEPVMLKEDIKFAFKNDMWWKSIVFYIVLIIGGALCALTPGSFIYYLSGMLIDNDVIKILPLGMAVLILVYLYVSWFPAMIFLSDSKAGPIDALSKSTWSVRKAGFFRILSVFLISIAVAIAVSQFLTVLFKLLAIKHDKVDLASLAVKYLMLPPTIALPVVIYEQITQKQSNELSSSQ</sequence>
<reference evidence="2 3" key="1">
    <citation type="journal article" date="2022" name="Nat. Microbiol.">
        <title>The microbiome of a bacterivorous marine choanoflagellate contains a resource-demanding obligate bacterial associate.</title>
        <authorList>
            <person name="Needham D.M."/>
            <person name="Poirier C."/>
            <person name="Bachy C."/>
            <person name="George E.E."/>
            <person name="Wilken S."/>
            <person name="Yung C.C.M."/>
            <person name="Limardo A.J."/>
            <person name="Morando M."/>
            <person name="Sudek L."/>
            <person name="Malmstrom R.R."/>
            <person name="Keeling P.J."/>
            <person name="Santoro A.E."/>
            <person name="Worden A.Z."/>
        </authorList>
    </citation>
    <scope>NUCLEOTIDE SEQUENCE [LARGE SCALE GENOMIC DNA]</scope>
    <source>
        <strain evidence="2 3">Comchoano-1</strain>
    </source>
</reference>
<keyword evidence="1" id="KW-0812">Transmembrane</keyword>
<feature type="transmembrane region" description="Helical" evidence="1">
    <location>
        <begin position="261"/>
        <end position="287"/>
    </location>
</feature>
<feature type="transmembrane region" description="Helical" evidence="1">
    <location>
        <begin position="106"/>
        <end position="126"/>
    </location>
</feature>